<feature type="region of interest" description="Disordered" evidence="1">
    <location>
        <begin position="1191"/>
        <end position="1220"/>
    </location>
</feature>
<feature type="region of interest" description="Disordered" evidence="1">
    <location>
        <begin position="248"/>
        <end position="270"/>
    </location>
</feature>
<feature type="region of interest" description="Disordered" evidence="1">
    <location>
        <begin position="1059"/>
        <end position="1087"/>
    </location>
</feature>
<dbReference type="EMBL" id="JAECZO010000005">
    <property type="protein sequence ID" value="KAK7200395.1"/>
    <property type="molecule type" value="Genomic_DNA"/>
</dbReference>
<feature type="region of interest" description="Disordered" evidence="1">
    <location>
        <begin position="635"/>
        <end position="670"/>
    </location>
</feature>
<comment type="caution">
    <text evidence="3">The sequence shown here is derived from an EMBL/GenBank/DDBJ whole genome shotgun (WGS) entry which is preliminary data.</text>
</comment>
<evidence type="ECO:0000313" key="3">
    <source>
        <dbReference type="EMBL" id="KAK7200395.1"/>
    </source>
</evidence>
<dbReference type="PROSITE" id="PS51823">
    <property type="entry name" value="CLU"/>
    <property type="match status" value="1"/>
</dbReference>
<feature type="region of interest" description="Disordered" evidence="1">
    <location>
        <begin position="1341"/>
        <end position="1364"/>
    </location>
</feature>
<keyword evidence="4" id="KW-1185">Reference proteome</keyword>
<feature type="region of interest" description="Disordered" evidence="1">
    <location>
        <begin position="880"/>
        <end position="904"/>
    </location>
</feature>
<reference evidence="3 4" key="1">
    <citation type="journal article" date="2021" name="MBio">
        <title>A New Model Trypanosomatid, Novymonas esmeraldas: Genomic Perception of Its 'Candidatus Pandoraea novymonadis' Endosymbiont.</title>
        <authorList>
            <person name="Zakharova A."/>
            <person name="Saura A."/>
            <person name="Butenko A."/>
            <person name="Podesvova L."/>
            <person name="Warmusova S."/>
            <person name="Kostygov A.Y."/>
            <person name="Nenarokova A."/>
            <person name="Lukes J."/>
            <person name="Opperdoes F.R."/>
            <person name="Yurchenko V."/>
        </authorList>
    </citation>
    <scope>NUCLEOTIDE SEQUENCE [LARGE SCALE GENOMIC DNA]</scope>
    <source>
        <strain evidence="3 4">E262AT.01</strain>
    </source>
</reference>
<feature type="compositionally biased region" description="Basic and acidic residues" evidence="1">
    <location>
        <begin position="640"/>
        <end position="650"/>
    </location>
</feature>
<sequence length="1908" mass="199717">MASAPRWAPPDGGEDRGRWGARGGLSSPSHLQRLSPAPPPPDDQCRSPTLASSAHRGREGLRQPASPYSPTAPHRHHSTALHSVSMHHHDRRRHLRRGSGAGDAGLPATAAKLGGGAAARHAAYLLRSTRGLLHPGSPDPLLSHILDWRVPSLTAEQELLQHAFATAYTDASYRCLISQDTATSFGPNEALQAVVEEWRADAFEESQQALKQVVERYHHDLLQIVVAVVDAEDAALATLHGEAAASEENSFSSLHSTADDGAEAHARGPGSADASFYQNVLSAGRASIPASIDCAAVSGAAMHYATPALGRVLVLHGFFLCFWFSSTGERFGRLEYRACRWVLEAHVPHVHVPLCYHFRYKGRGVTAMSLTPVGENLTTVAEQNPEVAALAQQLAAVLSLSPYGGPLGRAAERATAGPSALLLRGRGVGSGFDGGLRSASFASSGADGEAVPETCYLPRSVRVHFAQDGRYYFLRNHQWFTPWLNSRQSGDAAAQRMSYVNPRLLAACGVQMSCRACQRDAFLEENRVALEFMRREVDVGIPRLLQSERDLYARRSLWRRRHVAAAHLRARRAAWTDASGPTTHVWVDEDGGGGGATTASAASLSSASTSASSSSALSTTDSAEGAELAAAEAAEWEAVDSDKEVAEHNGRRTRHDPRLRPALTPPPPPPVAAAAATGVVARFSARGYPKSLLGVLLLALLQYPAAPQSMMREVKREMLFRGLKAFILIRVYDARFGVEQLLARLPHERADEAGVLGGAVDTSSTSTEDELEPVHAESATPLADGGHGGRGKAQGARGRTSTPAEPAASTTTTASAGAHPAAPRARGTSAAVEERQTAGAAGGSAHHASTSSTFLVSVNPYSAASSATTALSGARGGASSFAQRWQDGGGVGAPLESRHWQPTAAPAADGWWGRMRRGLSDALHRLWDGGEAANGADHGAVPPSTAASPPSANPLRARSAADSGLFASVTLVSSSDGASASANGAAAAAPLSTRSFTSHASSQSSLTGPGATWVDFAAMTERVLAAFMQYDGTSHPSHAFCDSTHRVAAFHSAAASSAEGAVKEESGGGGGGFLRGRLSRQRRTATEGRRDQLAAALWTNADAMNRFYTDHVLPFIYRKFRLSASGARALHEPLSEADRLVVYTRVLEALGATVEKGEVRQAVPIVRDFAPLTGTSAAAAAARAEKSARLHSATTDACAPPESATAADAPDDTNPLQRPRHRDAASLGLHTAARGAAVGVVELALSPSGGSISLAASAVSPPPTPARGPLGGSRAHSDSANGGGASAPSRVPPCDSVSAIVVAAAPPSPLATPLSDHFVLPRWIAWRAAALVRRFLAHGDTDAGQRRRHRRHRHPRCSPDSSSNTYATSMLDDAHRCAVQAAGLVPLLALLYRVPATALAADVRRPPLPRWGDTAARLIAHLRAVSTTAHLVWHALELYELADEGVLLSELTPDGAMPPRRSGLQRNGPGVPPTAPAHAAAGAVGAATAAEANDDDDDAPGEDAAPVRDSARVLPPPQYALALALLHRRQTLRTTSDRAVLIHVLHRYAAAIHADSALLHSASLLGCDAGSGGTTTTTTTTTAAAAAAVAAVRTTDADQHLGRSEAAVDGGEDVRAVVIPLLQEVLLNADHLLEHLGNPYGAQYRCHTARLVAHLDAAVKQAACSAASRSVSYSSGSGGSGGGGGETTMTQRLEEETDAVLQHMWKHLATYCKPDVMAAKDALQRAVVLYRRREAAAQAAASHCIHVGASLSNAVDAAVLERDAAVEEALQRACDLLTVSGGRYSPLALRALCNLALYWFTVGCYAEWQETLQQLRRRWRDGGPDDIRQLLLSTFTATGLGTSSPSWRSGAWGVTSASELPSYAAAAAASTSGPGGARTVLPALSMADDMDGSVAGPPIAFLHRVKAE</sequence>
<evidence type="ECO:0000256" key="1">
    <source>
        <dbReference type="SAM" id="MobiDB-lite"/>
    </source>
</evidence>
<gene>
    <name evidence="3" type="ORF">NESM_000093600</name>
</gene>
<feature type="compositionally biased region" description="Low complexity" evidence="1">
    <location>
        <begin position="1196"/>
        <end position="1215"/>
    </location>
</feature>
<feature type="compositionally biased region" description="Acidic residues" evidence="1">
    <location>
        <begin position="1492"/>
        <end position="1501"/>
    </location>
</feature>
<feature type="region of interest" description="Disordered" evidence="1">
    <location>
        <begin position="1"/>
        <end position="107"/>
    </location>
</feature>
<accession>A0AAW0F1D3</accession>
<feature type="compositionally biased region" description="Low complexity" evidence="1">
    <location>
        <begin position="1476"/>
        <end position="1491"/>
    </location>
</feature>
<feature type="region of interest" description="Disordered" evidence="1">
    <location>
        <begin position="930"/>
        <end position="958"/>
    </location>
</feature>
<feature type="compositionally biased region" description="Low complexity" evidence="1">
    <location>
        <begin position="793"/>
        <end position="828"/>
    </location>
</feature>
<feature type="compositionally biased region" description="Low complexity" evidence="1">
    <location>
        <begin position="837"/>
        <end position="849"/>
    </location>
</feature>
<organism evidence="3 4">
    <name type="scientific">Novymonas esmeraldas</name>
    <dbReference type="NCBI Taxonomy" id="1808958"/>
    <lineage>
        <taxon>Eukaryota</taxon>
        <taxon>Discoba</taxon>
        <taxon>Euglenozoa</taxon>
        <taxon>Kinetoplastea</taxon>
        <taxon>Metakinetoplastina</taxon>
        <taxon>Trypanosomatida</taxon>
        <taxon>Trypanosomatidae</taxon>
        <taxon>Novymonas</taxon>
    </lineage>
</organism>
<feature type="region of interest" description="Disordered" evidence="1">
    <location>
        <begin position="1256"/>
        <end position="1291"/>
    </location>
</feature>
<evidence type="ECO:0000313" key="4">
    <source>
        <dbReference type="Proteomes" id="UP001430356"/>
    </source>
</evidence>
<feature type="compositionally biased region" description="Basic residues" evidence="1">
    <location>
        <begin position="73"/>
        <end position="97"/>
    </location>
</feature>
<dbReference type="InterPro" id="IPR025697">
    <property type="entry name" value="CLU_dom"/>
</dbReference>
<proteinExistence type="predicted"/>
<feature type="region of interest" description="Disordered" evidence="1">
    <location>
        <begin position="581"/>
        <end position="600"/>
    </location>
</feature>
<evidence type="ECO:0000259" key="2">
    <source>
        <dbReference type="PROSITE" id="PS51823"/>
    </source>
</evidence>
<dbReference type="Proteomes" id="UP001430356">
    <property type="component" value="Unassembled WGS sequence"/>
</dbReference>
<feature type="domain" description="Clu" evidence="2">
    <location>
        <begin position="176"/>
        <end position="487"/>
    </location>
</feature>
<feature type="region of interest" description="Disordered" evidence="1">
    <location>
        <begin position="754"/>
        <end position="849"/>
    </location>
</feature>
<protein>
    <recommendedName>
        <fullName evidence="2">Clu domain-containing protein</fullName>
    </recommendedName>
</protein>
<feature type="region of interest" description="Disordered" evidence="1">
    <location>
        <begin position="1452"/>
        <end position="1509"/>
    </location>
</feature>
<feature type="compositionally biased region" description="Basic residues" evidence="1">
    <location>
        <begin position="1346"/>
        <end position="1356"/>
    </location>
</feature>
<name>A0AAW0F1D3_9TRYP</name>
<feature type="compositionally biased region" description="Low complexity" evidence="1">
    <location>
        <begin position="942"/>
        <end position="954"/>
    </location>
</feature>